<comment type="catalytic activity">
    <reaction evidence="6">
        <text>P(1),P(4)-bis(5'-adenosyl) tetraphosphate + H2O = 2 ADP + 2 H(+)</text>
        <dbReference type="Rhea" id="RHEA:24252"/>
        <dbReference type="ChEBI" id="CHEBI:15377"/>
        <dbReference type="ChEBI" id="CHEBI:15378"/>
        <dbReference type="ChEBI" id="CHEBI:58141"/>
        <dbReference type="ChEBI" id="CHEBI:456216"/>
        <dbReference type="EC" id="3.6.1.41"/>
    </reaction>
</comment>
<dbReference type="RefSeq" id="WP_034625112.1">
    <property type="nucleotide sequence ID" value="NZ_JRJU01000001.1"/>
</dbReference>
<name>A0A0B0IKX7_9BACI</name>
<dbReference type="InterPro" id="IPR051094">
    <property type="entry name" value="Diverse_Catalytic_Enzymes"/>
</dbReference>
<evidence type="ECO:0000256" key="5">
    <source>
        <dbReference type="ARBA" id="ARBA00023004"/>
    </source>
</evidence>
<dbReference type="InterPro" id="IPR003607">
    <property type="entry name" value="HD/PDEase_dom"/>
</dbReference>
<evidence type="ECO:0000256" key="3">
    <source>
        <dbReference type="ARBA" id="ARBA00022741"/>
    </source>
</evidence>
<dbReference type="GO" id="GO:0000166">
    <property type="term" value="F:nucleotide binding"/>
    <property type="evidence" value="ECO:0007669"/>
    <property type="project" value="UniProtKB-KW"/>
</dbReference>
<dbReference type="CDD" id="cd00077">
    <property type="entry name" value="HDc"/>
    <property type="match status" value="1"/>
</dbReference>
<comment type="caution">
    <text evidence="8">The sequence shown here is derived from an EMBL/GenBank/DDBJ whole genome shotgun (WGS) entry which is preliminary data.</text>
</comment>
<protein>
    <recommendedName>
        <fullName evidence="1">bis(5'-nucleosyl)-tetraphosphatase (symmetrical)</fullName>
        <ecNumber evidence="1">3.6.1.41</ecNumber>
    </recommendedName>
</protein>
<dbReference type="AlphaFoldDB" id="A0A0B0IKX7"/>
<dbReference type="EC" id="3.6.1.41" evidence="1"/>
<evidence type="ECO:0000256" key="6">
    <source>
        <dbReference type="ARBA" id="ARBA00049417"/>
    </source>
</evidence>
<keyword evidence="4 8" id="KW-0378">Hydrolase</keyword>
<feature type="domain" description="HD" evidence="7">
    <location>
        <begin position="18"/>
        <end position="132"/>
    </location>
</feature>
<organism evidence="8 9">
    <name type="scientific">Halalkalibacter okhensis</name>
    <dbReference type="NCBI Taxonomy" id="333138"/>
    <lineage>
        <taxon>Bacteria</taxon>
        <taxon>Bacillati</taxon>
        <taxon>Bacillota</taxon>
        <taxon>Bacilli</taxon>
        <taxon>Bacillales</taxon>
        <taxon>Bacillaceae</taxon>
        <taxon>Halalkalibacter</taxon>
    </lineage>
</organism>
<dbReference type="PANTHER" id="PTHR35795:SF1">
    <property type="entry name" value="BIS(5'-NUCLEOSYL)-TETRAPHOSPHATASE, SYMMETRICAL"/>
    <property type="match status" value="1"/>
</dbReference>
<proteinExistence type="predicted"/>
<dbReference type="InterPro" id="IPR005249">
    <property type="entry name" value="YqeK"/>
</dbReference>
<dbReference type="SMART" id="SM00471">
    <property type="entry name" value="HDc"/>
    <property type="match status" value="1"/>
</dbReference>
<reference evidence="8 9" key="1">
    <citation type="submission" date="2014-09" db="EMBL/GenBank/DDBJ databases">
        <title>Genome sequencing and annotation of Bacillus Okhensis strain Kh10-101T.</title>
        <authorList>
            <person name="Prakash J.S."/>
        </authorList>
    </citation>
    <scope>NUCLEOTIDE SEQUENCE [LARGE SCALE GENOMIC DNA]</scope>
    <source>
        <strain evidence="9">Kh10-101T</strain>
    </source>
</reference>
<evidence type="ECO:0000256" key="1">
    <source>
        <dbReference type="ARBA" id="ARBA00012506"/>
    </source>
</evidence>
<dbReference type="InterPro" id="IPR006674">
    <property type="entry name" value="HD_domain"/>
</dbReference>
<evidence type="ECO:0000313" key="8">
    <source>
        <dbReference type="EMBL" id="KHF41930.1"/>
    </source>
</evidence>
<dbReference type="GO" id="GO:0046872">
    <property type="term" value="F:metal ion binding"/>
    <property type="evidence" value="ECO:0007669"/>
    <property type="project" value="UniProtKB-KW"/>
</dbReference>
<dbReference type="Proteomes" id="UP000030832">
    <property type="component" value="Unassembled WGS sequence"/>
</dbReference>
<dbReference type="OrthoDB" id="9782134at2"/>
<gene>
    <name evidence="8" type="ORF">LQ50_01170</name>
</gene>
<keyword evidence="2" id="KW-0479">Metal-binding</keyword>
<keyword evidence="9" id="KW-1185">Reference proteome</keyword>
<keyword evidence="3" id="KW-0547">Nucleotide-binding</keyword>
<dbReference type="PANTHER" id="PTHR35795">
    <property type="entry name" value="SLR1885 PROTEIN"/>
    <property type="match status" value="1"/>
</dbReference>
<dbReference type="eggNOG" id="COG1713">
    <property type="taxonomic scope" value="Bacteria"/>
</dbReference>
<dbReference type="EMBL" id="JRJU01000001">
    <property type="protein sequence ID" value="KHF41930.1"/>
    <property type="molecule type" value="Genomic_DNA"/>
</dbReference>
<dbReference type="GO" id="GO:0008803">
    <property type="term" value="F:bis(5'-nucleosyl)-tetraphosphatase (symmetrical) activity"/>
    <property type="evidence" value="ECO:0007669"/>
    <property type="project" value="UniProtKB-EC"/>
</dbReference>
<evidence type="ECO:0000256" key="2">
    <source>
        <dbReference type="ARBA" id="ARBA00022723"/>
    </source>
</evidence>
<dbReference type="NCBIfam" id="TIGR00488">
    <property type="entry name" value="bis(5'-nucleosyl)-tetraphosphatase (symmetrical) YqeK"/>
    <property type="match status" value="1"/>
</dbReference>
<dbReference type="PROSITE" id="PS51831">
    <property type="entry name" value="HD"/>
    <property type="match status" value="1"/>
</dbReference>
<evidence type="ECO:0000259" key="7">
    <source>
        <dbReference type="PROSITE" id="PS51831"/>
    </source>
</evidence>
<dbReference type="Pfam" id="PF01966">
    <property type="entry name" value="HD"/>
    <property type="match status" value="1"/>
</dbReference>
<dbReference type="STRING" id="333138.LQ50_01170"/>
<evidence type="ECO:0000313" key="9">
    <source>
        <dbReference type="Proteomes" id="UP000030832"/>
    </source>
</evidence>
<dbReference type="SUPFAM" id="SSF109604">
    <property type="entry name" value="HD-domain/PDEase-like"/>
    <property type="match status" value="1"/>
</dbReference>
<dbReference type="Gene3D" id="1.10.3210.10">
    <property type="entry name" value="Hypothetical protein af1432"/>
    <property type="match status" value="1"/>
</dbReference>
<evidence type="ECO:0000256" key="4">
    <source>
        <dbReference type="ARBA" id="ARBA00022801"/>
    </source>
</evidence>
<sequence>MNKEQALAIVKLHLTDHRFSHTLGVVETSVDLANRYGADPEKAELAAIFHDYAKFRDKEEMKKIVQEKLVDKSFLDYGDELLHAPCGAYFVKDEVGIDDQEILDAIYYHTTGRPNMTLLEKVIFLADYIEPGRRFNGVNEVRELAKVSLDNAIIQALENTIGFLMKRRHRVYPGTLATYNQLINTKKEK</sequence>
<keyword evidence="5" id="KW-0408">Iron</keyword>
<accession>A0A0B0IKX7</accession>